<evidence type="ECO:0000256" key="2">
    <source>
        <dbReference type="SAM" id="Phobius"/>
    </source>
</evidence>
<dbReference type="OrthoDB" id="510712at2759"/>
<keyword evidence="2" id="KW-0472">Membrane</keyword>
<keyword evidence="5" id="KW-1185">Reference proteome</keyword>
<feature type="region of interest" description="Disordered" evidence="1">
    <location>
        <begin position="1"/>
        <end position="26"/>
    </location>
</feature>
<gene>
    <name evidence="4" type="ORF">ORAREDHAP_LOCUS49215</name>
</gene>
<organism evidence="4 5">
    <name type="scientific">Prunus armeniaca</name>
    <name type="common">Apricot</name>
    <name type="synonym">Armeniaca vulgaris</name>
    <dbReference type="NCBI Taxonomy" id="36596"/>
    <lineage>
        <taxon>Eukaryota</taxon>
        <taxon>Viridiplantae</taxon>
        <taxon>Streptophyta</taxon>
        <taxon>Embryophyta</taxon>
        <taxon>Tracheophyta</taxon>
        <taxon>Spermatophyta</taxon>
        <taxon>Magnoliopsida</taxon>
        <taxon>eudicotyledons</taxon>
        <taxon>Gunneridae</taxon>
        <taxon>Pentapetalae</taxon>
        <taxon>rosids</taxon>
        <taxon>fabids</taxon>
        <taxon>Rosales</taxon>
        <taxon>Rosaceae</taxon>
        <taxon>Amygdaloideae</taxon>
        <taxon>Amygdaleae</taxon>
        <taxon>Prunus</taxon>
    </lineage>
</organism>
<dbReference type="InterPro" id="IPR058517">
    <property type="entry name" value="DUF8204"/>
</dbReference>
<dbReference type="PANTHER" id="PTHR34566">
    <property type="entry name" value="ALTERED INHERITANCE OF MITOCHONDRIA PROTEIN"/>
    <property type="match status" value="1"/>
</dbReference>
<dbReference type="AlphaFoldDB" id="A0A6J5Y788"/>
<dbReference type="PANTHER" id="PTHR34566:SF2">
    <property type="entry name" value="ALTERED INHERITANCE OF MITOCHONDRIA PROTEIN"/>
    <property type="match status" value="1"/>
</dbReference>
<feature type="domain" description="DUF8204" evidence="3">
    <location>
        <begin position="82"/>
        <end position="144"/>
    </location>
</feature>
<evidence type="ECO:0000259" key="3">
    <source>
        <dbReference type="Pfam" id="PF26631"/>
    </source>
</evidence>
<feature type="domain" description="DUF8204" evidence="3">
    <location>
        <begin position="28"/>
        <end position="62"/>
    </location>
</feature>
<feature type="transmembrane region" description="Helical" evidence="2">
    <location>
        <begin position="71"/>
        <end position="90"/>
    </location>
</feature>
<dbReference type="Pfam" id="PF26631">
    <property type="entry name" value="DUF8204"/>
    <property type="match status" value="2"/>
</dbReference>
<keyword evidence="2" id="KW-1133">Transmembrane helix</keyword>
<dbReference type="EMBL" id="CAEKKB010000008">
    <property type="protein sequence ID" value="CAB4320402.1"/>
    <property type="molecule type" value="Genomic_DNA"/>
</dbReference>
<protein>
    <recommendedName>
        <fullName evidence="3">DUF8204 domain-containing protein</fullName>
    </recommendedName>
</protein>
<accession>A0A6J5Y788</accession>
<dbReference type="Proteomes" id="UP000507245">
    <property type="component" value="Unassembled WGS sequence"/>
</dbReference>
<evidence type="ECO:0000256" key="1">
    <source>
        <dbReference type="SAM" id="MobiDB-lite"/>
    </source>
</evidence>
<keyword evidence="2" id="KW-0812">Transmembrane</keyword>
<evidence type="ECO:0000313" key="5">
    <source>
        <dbReference type="Proteomes" id="UP000507245"/>
    </source>
</evidence>
<reference evidence="5" key="1">
    <citation type="journal article" date="2020" name="Genome Biol.">
        <title>Gamete binning: chromosome-level and haplotype-resolved genome assembly enabled by high-throughput single-cell sequencing of gamete genomes.</title>
        <authorList>
            <person name="Campoy J.A."/>
            <person name="Sun H."/>
            <person name="Goel M."/>
            <person name="Jiao W.-B."/>
            <person name="Folz-Donahue K."/>
            <person name="Wang N."/>
            <person name="Rubio M."/>
            <person name="Liu C."/>
            <person name="Kukat C."/>
            <person name="Ruiz D."/>
            <person name="Huettel B."/>
            <person name="Schneeberger K."/>
        </authorList>
    </citation>
    <scope>NUCLEOTIDE SEQUENCE [LARGE SCALE GENOMIC DNA]</scope>
    <source>
        <strain evidence="5">cv. Rojo Pasion</strain>
    </source>
</reference>
<evidence type="ECO:0000313" key="4">
    <source>
        <dbReference type="EMBL" id="CAB4320402.1"/>
    </source>
</evidence>
<sequence length="227" mass="25120">MDKEGEDAHGGGIKIPNPNPNLSNGSAKGKSCKGCLYYSSTQKSKSKYPTCVGLSNKAELMPTFSHTKKGLCLYGVCIVYDVLVILPSYIVGETELEASKADRSLTDFKYACVGYSVFLDRKDSPSDQQNKQAELPFCVGLEVLYDKKPAGHAQADAPAHKIEENVRPIPQPRSYRPPHSTGDEYLNRFKRNAILVASGVAKNVNRVGNYIKQSVDDILYPYRRRPK</sequence>
<name>A0A6J5Y788_PRUAR</name>
<proteinExistence type="predicted"/>